<feature type="transmembrane region" description="Helical" evidence="1">
    <location>
        <begin position="105"/>
        <end position="125"/>
    </location>
</feature>
<dbReference type="OrthoDB" id="2933816at2"/>
<gene>
    <name evidence="2" type="ORF">D1B33_11995</name>
</gene>
<dbReference type="RefSeq" id="WP_118876637.1">
    <property type="nucleotide sequence ID" value="NZ_QWEI01000006.1"/>
</dbReference>
<feature type="transmembrane region" description="Helical" evidence="1">
    <location>
        <begin position="30"/>
        <end position="46"/>
    </location>
</feature>
<dbReference type="Proteomes" id="UP000265692">
    <property type="component" value="Unassembled WGS sequence"/>
</dbReference>
<feature type="transmembrane region" description="Helical" evidence="1">
    <location>
        <begin position="7"/>
        <end position="24"/>
    </location>
</feature>
<keyword evidence="3" id="KW-1185">Reference proteome</keyword>
<name>A0A396SKT5_9BACL</name>
<feature type="transmembrane region" description="Helical" evidence="1">
    <location>
        <begin position="137"/>
        <end position="157"/>
    </location>
</feature>
<reference evidence="2 3" key="1">
    <citation type="submission" date="2018-08" db="EMBL/GenBank/DDBJ databases">
        <title>Lysinibacillus sp. YLB-03 draft genome sequence.</title>
        <authorList>
            <person name="Yu L."/>
        </authorList>
    </citation>
    <scope>NUCLEOTIDE SEQUENCE [LARGE SCALE GENOMIC DNA]</scope>
    <source>
        <strain evidence="2 3">YLB-03</strain>
    </source>
</reference>
<proteinExistence type="predicted"/>
<feature type="transmembrane region" description="Helical" evidence="1">
    <location>
        <begin position="67"/>
        <end position="85"/>
    </location>
</feature>
<evidence type="ECO:0000313" key="2">
    <source>
        <dbReference type="EMBL" id="RHW35818.1"/>
    </source>
</evidence>
<dbReference type="AlphaFoldDB" id="A0A396SKT5"/>
<organism evidence="2 3">
    <name type="scientific">Ureibacillus yapensis</name>
    <dbReference type="NCBI Taxonomy" id="2304605"/>
    <lineage>
        <taxon>Bacteria</taxon>
        <taxon>Bacillati</taxon>
        <taxon>Bacillota</taxon>
        <taxon>Bacilli</taxon>
        <taxon>Bacillales</taxon>
        <taxon>Caryophanaceae</taxon>
        <taxon>Ureibacillus</taxon>
    </lineage>
</organism>
<keyword evidence="1" id="KW-0812">Transmembrane</keyword>
<keyword evidence="1" id="KW-1133">Transmembrane helix</keyword>
<evidence type="ECO:0000256" key="1">
    <source>
        <dbReference type="SAM" id="Phobius"/>
    </source>
</evidence>
<protein>
    <submittedName>
        <fullName evidence="2">Uncharacterized protein</fullName>
    </submittedName>
</protein>
<evidence type="ECO:0000313" key="3">
    <source>
        <dbReference type="Proteomes" id="UP000265692"/>
    </source>
</evidence>
<keyword evidence="1" id="KW-0472">Membrane</keyword>
<accession>A0A396SKT5</accession>
<comment type="caution">
    <text evidence="2">The sequence shown here is derived from an EMBL/GenBank/DDBJ whole genome shotgun (WGS) entry which is preliminary data.</text>
</comment>
<dbReference type="EMBL" id="QWEI01000006">
    <property type="protein sequence ID" value="RHW35818.1"/>
    <property type="molecule type" value="Genomic_DNA"/>
</dbReference>
<sequence>MKKFTGIVIIILSSLLGLFCAIGLFQEFIVAAIVFWIISFPLYIWGQKIRTTKYEFKQEGKRLIKNYIFVFFILPLAIYLFGNYSEFKENTFVDEHYIVYEPASGTLLGELSIFLFLVLVFLLAFRFLNSELKRKRLWDVIIFGTILLLIGFNVLTFSDYRGIHKEDGLVSSNWKGEKDIISFEEIESVFVEPYVHHGSLSNSSDETRFVWRVTFQPKNQEKAVAYQYRMMSESNLEQTMDIKKIAMKNDIPFIVGEMSPETFEMFVFDLEMEELDKEHYYELFQVNNE</sequence>